<gene>
    <name evidence="3" type="ORF">A3B81_00855</name>
</gene>
<comment type="caution">
    <text evidence="3">The sequence shown here is derived from an EMBL/GenBank/DDBJ whole genome shotgun (WGS) entry which is preliminary data.</text>
</comment>
<dbReference type="InterPro" id="IPR002559">
    <property type="entry name" value="Transposase_11"/>
</dbReference>
<dbReference type="GO" id="GO:0006313">
    <property type="term" value="P:DNA transposition"/>
    <property type="evidence" value="ECO:0007669"/>
    <property type="project" value="InterPro"/>
</dbReference>
<name>A0A1F6U4M3_9PROT</name>
<sequence>MQKIISAVIAGLDARNARNLFLAVEALLVGRRLTLTELARHFPGAERIAAPLKRFDRLLGNRAVQALRTSCYQAALLWLLRLPRPVLIVDWSEVKSDGRWHLLRAAVVARGRTLTVYEEVHPTAKLGSPRVEAAFLKRLKALLPEGIRPILITDAGFRVPWFRAVEALGWHWVGRVRHRAHVRFLKSPHENDWIAAKALYARATARAVSLGDVELTKTKRLVCRLTLVRRRARGRRDLTRYGKPARSAYSRKIAQREREPWLLAASVSLTELSGAQIVALYAKRMQIEQSFRDLKSHRYGAAFEDTLTRDPRRLEMLLLIHMLATLAAWLEGLALVTASLIARPVLATRRVRHSAVWLGWESLRRHGARLTVSPSEACARLRDVLAQAV</sequence>
<feature type="transmembrane region" description="Helical" evidence="1">
    <location>
        <begin position="318"/>
        <end position="342"/>
    </location>
</feature>
<keyword evidence="1" id="KW-0812">Transmembrane</keyword>
<dbReference type="PANTHER" id="PTHR35404:SF8">
    <property type="entry name" value="TRANSPOSASE OF TN10"/>
    <property type="match status" value="1"/>
</dbReference>
<dbReference type="Proteomes" id="UP000179362">
    <property type="component" value="Unassembled WGS sequence"/>
</dbReference>
<evidence type="ECO:0000256" key="1">
    <source>
        <dbReference type="SAM" id="Phobius"/>
    </source>
</evidence>
<dbReference type="InterPro" id="IPR047658">
    <property type="entry name" value="IS4-like_transpos"/>
</dbReference>
<protein>
    <recommendedName>
        <fullName evidence="2">Transposase IS4-like domain-containing protein</fullName>
    </recommendedName>
</protein>
<organism evidence="3 4">
    <name type="scientific">Candidatus Muproteobacteria bacterium RIFCSPHIGHO2_02_FULL_65_16</name>
    <dbReference type="NCBI Taxonomy" id="1817766"/>
    <lineage>
        <taxon>Bacteria</taxon>
        <taxon>Pseudomonadati</taxon>
        <taxon>Pseudomonadota</taxon>
        <taxon>Candidatus Muproteobacteria</taxon>
    </lineage>
</organism>
<evidence type="ECO:0000259" key="2">
    <source>
        <dbReference type="Pfam" id="PF01609"/>
    </source>
</evidence>
<dbReference type="GO" id="GO:0004803">
    <property type="term" value="F:transposase activity"/>
    <property type="evidence" value="ECO:0007669"/>
    <property type="project" value="InterPro"/>
</dbReference>
<dbReference type="Gene3D" id="3.90.350.10">
    <property type="entry name" value="Transposase Inhibitor Protein From Tn5, Chain A, domain 1"/>
    <property type="match status" value="1"/>
</dbReference>
<keyword evidence="1" id="KW-0472">Membrane</keyword>
<dbReference type="AlphaFoldDB" id="A0A1F6U4M3"/>
<keyword evidence="1" id="KW-1133">Transmembrane helix</keyword>
<dbReference type="PANTHER" id="PTHR35404">
    <property type="entry name" value="TRANSPOSASE OF TN10"/>
    <property type="match status" value="1"/>
</dbReference>
<evidence type="ECO:0000313" key="4">
    <source>
        <dbReference type="Proteomes" id="UP000179362"/>
    </source>
</evidence>
<dbReference type="EMBL" id="MFTA01000032">
    <property type="protein sequence ID" value="OGI52311.1"/>
    <property type="molecule type" value="Genomic_DNA"/>
</dbReference>
<dbReference type="Pfam" id="PF01609">
    <property type="entry name" value="DDE_Tnp_1"/>
    <property type="match status" value="1"/>
</dbReference>
<reference evidence="3 4" key="1">
    <citation type="journal article" date="2016" name="Nat. Commun.">
        <title>Thousands of microbial genomes shed light on interconnected biogeochemical processes in an aquifer system.</title>
        <authorList>
            <person name="Anantharaman K."/>
            <person name="Brown C.T."/>
            <person name="Hug L.A."/>
            <person name="Sharon I."/>
            <person name="Castelle C.J."/>
            <person name="Probst A.J."/>
            <person name="Thomas B.C."/>
            <person name="Singh A."/>
            <person name="Wilkins M.J."/>
            <person name="Karaoz U."/>
            <person name="Brodie E.L."/>
            <person name="Williams K.H."/>
            <person name="Hubbard S.S."/>
            <person name="Banfield J.F."/>
        </authorList>
    </citation>
    <scope>NUCLEOTIDE SEQUENCE [LARGE SCALE GENOMIC DNA]</scope>
</reference>
<dbReference type="NCBIfam" id="NF033591">
    <property type="entry name" value="transpos_IS4_2"/>
    <property type="match status" value="1"/>
</dbReference>
<proteinExistence type="predicted"/>
<feature type="domain" description="Transposase IS4-like" evidence="2">
    <location>
        <begin position="83"/>
        <end position="325"/>
    </location>
</feature>
<dbReference type="GO" id="GO:0003677">
    <property type="term" value="F:DNA binding"/>
    <property type="evidence" value="ECO:0007669"/>
    <property type="project" value="InterPro"/>
</dbReference>
<dbReference type="SUPFAM" id="SSF53098">
    <property type="entry name" value="Ribonuclease H-like"/>
    <property type="match status" value="1"/>
</dbReference>
<dbReference type="InterPro" id="IPR012337">
    <property type="entry name" value="RNaseH-like_sf"/>
</dbReference>
<evidence type="ECO:0000313" key="3">
    <source>
        <dbReference type="EMBL" id="OGI52311.1"/>
    </source>
</evidence>
<accession>A0A1F6U4M3</accession>